<dbReference type="InterPro" id="IPR019986">
    <property type="entry name" value="YloV-like"/>
</dbReference>
<dbReference type="RefSeq" id="WP_344728744.1">
    <property type="nucleotide sequence ID" value="NZ_BAAAUS010000055.1"/>
</dbReference>
<evidence type="ECO:0000313" key="2">
    <source>
        <dbReference type="EMBL" id="MFD1516601.1"/>
    </source>
</evidence>
<comment type="caution">
    <text evidence="2">The sequence shown here is derived from an EMBL/GenBank/DDBJ whole genome shotgun (WGS) entry which is preliminary data.</text>
</comment>
<keyword evidence="3" id="KW-1185">Reference proteome</keyword>
<dbReference type="InterPro" id="IPR050270">
    <property type="entry name" value="DegV_domain_contain"/>
</dbReference>
<feature type="domain" description="DhaL" evidence="1">
    <location>
        <begin position="8"/>
        <end position="210"/>
    </location>
</feature>
<dbReference type="Pfam" id="PF13684">
    <property type="entry name" value="FakA-like_C"/>
    <property type="match status" value="1"/>
</dbReference>
<dbReference type="InterPro" id="IPR048394">
    <property type="entry name" value="FakA-like_M"/>
</dbReference>
<dbReference type="InterPro" id="IPR004007">
    <property type="entry name" value="DhaL_dom"/>
</dbReference>
<dbReference type="InterPro" id="IPR036117">
    <property type="entry name" value="DhaL_dom_sf"/>
</dbReference>
<evidence type="ECO:0000259" key="1">
    <source>
        <dbReference type="PROSITE" id="PS51480"/>
    </source>
</evidence>
<dbReference type="Proteomes" id="UP001597114">
    <property type="component" value="Unassembled WGS sequence"/>
</dbReference>
<name>A0ABW4ELW1_9PSEU</name>
<evidence type="ECO:0000313" key="3">
    <source>
        <dbReference type="Proteomes" id="UP001597114"/>
    </source>
</evidence>
<organism evidence="2 3">
    <name type="scientific">Pseudonocardia yunnanensis</name>
    <dbReference type="NCBI Taxonomy" id="58107"/>
    <lineage>
        <taxon>Bacteria</taxon>
        <taxon>Bacillati</taxon>
        <taxon>Actinomycetota</taxon>
        <taxon>Actinomycetes</taxon>
        <taxon>Pseudonocardiales</taxon>
        <taxon>Pseudonocardiaceae</taxon>
        <taxon>Pseudonocardia</taxon>
    </lineage>
</organism>
<dbReference type="InterPro" id="IPR033470">
    <property type="entry name" value="FakA-like_C"/>
</dbReference>
<proteinExistence type="predicted"/>
<dbReference type="SUPFAM" id="SSF101473">
    <property type="entry name" value="DhaL-like"/>
    <property type="match status" value="1"/>
</dbReference>
<dbReference type="NCBIfam" id="TIGR03599">
    <property type="entry name" value="YloV"/>
    <property type="match status" value="1"/>
</dbReference>
<dbReference type="Gene3D" id="1.25.40.340">
    <property type="match status" value="1"/>
</dbReference>
<protein>
    <submittedName>
        <fullName evidence="2">DAK2 domain-containing protein</fullName>
    </submittedName>
</protein>
<accession>A0ABW4ELW1</accession>
<dbReference type="PANTHER" id="PTHR33434:SF4">
    <property type="entry name" value="PHOSPHATASE PROTEIN"/>
    <property type="match status" value="1"/>
</dbReference>
<dbReference type="PANTHER" id="PTHR33434">
    <property type="entry name" value="DEGV DOMAIN-CONTAINING PROTEIN DR_1986-RELATED"/>
    <property type="match status" value="1"/>
</dbReference>
<dbReference type="EMBL" id="JBHUCO010000004">
    <property type="protein sequence ID" value="MFD1516601.1"/>
    <property type="molecule type" value="Genomic_DNA"/>
</dbReference>
<dbReference type="PROSITE" id="PS51480">
    <property type="entry name" value="DHAL"/>
    <property type="match status" value="1"/>
</dbReference>
<dbReference type="SMART" id="SM01120">
    <property type="entry name" value="Dak2"/>
    <property type="match status" value="1"/>
</dbReference>
<sequence length="556" mass="56731">MPPTLDSALLTGWTRAATQALERHRAEIDRINVFPVPDGDTGTNLLLTMRAAAEAVRRARRETRENGDGSARGVAAVAGALARGALVGARGNSGMILSQVLRGVADALAARAGPTPAGAVLADALCRAHRLATAAVARPRQGTVLTVLDAAAGAAVAAGPDRLDDVALAAAEAAAGAVQATTGQLPELARAGVVDAGGLGLYVVLDALAALVSGRSGIDRLPAPVVSVPTPARLRDVLVAQREGGGPGHDYEVMYLLEGTSADRVDALRAQLQALGDCVSVVGDGDGLWNVHVHCTDIGAAIEAGLSAGRPHRIAVIRFADQIGDDPGAGCDDRFVRDRGVLMVVGGAEIAELARSAGATVLERPRDRDVDVADLVAALAGMRARHVVLLPNDSELTAPAERAAVLARRDGQEVLVVPTASVLQGLSALAVHDPQRRVGDDVVAMAEAAAGTRTGGLLTAETEALTWVGPCEPGDVLGITDGEVVVIAPDLAVGGLWLANRMLTVGGELVTVLLGEGTDPSLADMLAADLSRTHPEVDVVVHRGGQSDYAIVLGVE</sequence>
<dbReference type="Pfam" id="PF02734">
    <property type="entry name" value="Dak2"/>
    <property type="match status" value="1"/>
</dbReference>
<dbReference type="Pfam" id="PF21645">
    <property type="entry name" value="FakA-like_M"/>
    <property type="match status" value="1"/>
</dbReference>
<gene>
    <name evidence="2" type="ORF">ACFSJD_03830</name>
</gene>
<reference evidence="3" key="1">
    <citation type="journal article" date="2019" name="Int. J. Syst. Evol. Microbiol.">
        <title>The Global Catalogue of Microorganisms (GCM) 10K type strain sequencing project: providing services to taxonomists for standard genome sequencing and annotation.</title>
        <authorList>
            <consortium name="The Broad Institute Genomics Platform"/>
            <consortium name="The Broad Institute Genome Sequencing Center for Infectious Disease"/>
            <person name="Wu L."/>
            <person name="Ma J."/>
        </authorList>
    </citation>
    <scope>NUCLEOTIDE SEQUENCE [LARGE SCALE GENOMIC DNA]</scope>
    <source>
        <strain evidence="3">CCM 7043</strain>
    </source>
</reference>
<dbReference type="SMART" id="SM01121">
    <property type="entry name" value="Dak1_2"/>
    <property type="match status" value="1"/>
</dbReference>